<dbReference type="AlphaFoldDB" id="A0A914ZBX6"/>
<reference evidence="2" key="1">
    <citation type="submission" date="2022-11" db="UniProtKB">
        <authorList>
            <consortium name="WormBaseParasite"/>
        </authorList>
    </citation>
    <scope>IDENTIFICATION</scope>
</reference>
<name>A0A914ZBX6_9BILA</name>
<dbReference type="Proteomes" id="UP000887577">
    <property type="component" value="Unplaced"/>
</dbReference>
<evidence type="ECO:0000313" key="1">
    <source>
        <dbReference type="Proteomes" id="UP000887577"/>
    </source>
</evidence>
<keyword evidence="1" id="KW-1185">Reference proteome</keyword>
<dbReference type="WBParaSite" id="PSU_v2.g9426.t1">
    <property type="protein sequence ID" value="PSU_v2.g9426.t1"/>
    <property type="gene ID" value="PSU_v2.g9426"/>
</dbReference>
<sequence>MYGGVEDLADTLASVRSLKKGISQKKCNEDAIALSVKTCAFISTKKFPLILNNEIKDRRMRIMEEEIRMNIFAFIELCTDQASVPTEIFKYRTQQMCVHTSYARSLSSYNHPVPKFWN</sequence>
<evidence type="ECO:0000313" key="2">
    <source>
        <dbReference type="WBParaSite" id="PSU_v2.g9426.t1"/>
    </source>
</evidence>
<accession>A0A914ZBX6</accession>
<organism evidence="1 2">
    <name type="scientific">Panagrolaimus superbus</name>
    <dbReference type="NCBI Taxonomy" id="310955"/>
    <lineage>
        <taxon>Eukaryota</taxon>
        <taxon>Metazoa</taxon>
        <taxon>Ecdysozoa</taxon>
        <taxon>Nematoda</taxon>
        <taxon>Chromadorea</taxon>
        <taxon>Rhabditida</taxon>
        <taxon>Tylenchina</taxon>
        <taxon>Panagrolaimomorpha</taxon>
        <taxon>Panagrolaimoidea</taxon>
        <taxon>Panagrolaimidae</taxon>
        <taxon>Panagrolaimus</taxon>
    </lineage>
</organism>
<protein>
    <submittedName>
        <fullName evidence="2">Uncharacterized protein</fullName>
    </submittedName>
</protein>
<proteinExistence type="predicted"/>